<evidence type="ECO:0000313" key="3">
    <source>
        <dbReference type="Proteomes" id="UP001593833"/>
    </source>
</evidence>
<evidence type="ECO:0000256" key="1">
    <source>
        <dbReference type="SAM" id="SignalP"/>
    </source>
</evidence>
<feature type="chain" id="PRO_5047341695" evidence="1">
    <location>
        <begin position="24"/>
        <end position="410"/>
    </location>
</feature>
<gene>
    <name evidence="2" type="ORF">ACFL6M_06965</name>
</gene>
<feature type="signal peptide" evidence="1">
    <location>
        <begin position="1"/>
        <end position="23"/>
    </location>
</feature>
<dbReference type="InterPro" id="IPR036465">
    <property type="entry name" value="vWFA_dom_sf"/>
</dbReference>
<dbReference type="PANTHER" id="PTHR47824">
    <property type="entry name" value="UBIQUITIN-LIKE DOMAIN-CONTAINING PROTEIN"/>
    <property type="match status" value="1"/>
</dbReference>
<protein>
    <submittedName>
        <fullName evidence="2">VWA domain-containing protein</fullName>
    </submittedName>
</protein>
<reference evidence="2 3" key="1">
    <citation type="submission" date="2024-09" db="EMBL/GenBank/DDBJ databases">
        <authorList>
            <person name="D'Angelo T."/>
        </authorList>
    </citation>
    <scope>NUCLEOTIDE SEQUENCE [LARGE SCALE GENOMIC DNA]</scope>
    <source>
        <strain evidence="2">SAG AM-320-E07</strain>
    </source>
</reference>
<proteinExistence type="predicted"/>
<accession>A0ABV6YMB3</accession>
<organism evidence="2 3">
    <name type="scientific">Eiseniibacteriota bacterium</name>
    <dbReference type="NCBI Taxonomy" id="2212470"/>
    <lineage>
        <taxon>Bacteria</taxon>
        <taxon>Candidatus Eiseniibacteriota</taxon>
    </lineage>
</organism>
<evidence type="ECO:0000313" key="2">
    <source>
        <dbReference type="EMBL" id="MFC1573324.1"/>
    </source>
</evidence>
<keyword evidence="1" id="KW-0732">Signal</keyword>
<keyword evidence="3" id="KW-1185">Reference proteome</keyword>
<dbReference type="Proteomes" id="UP001593833">
    <property type="component" value="Unassembled WGS sequence"/>
</dbReference>
<comment type="caution">
    <text evidence="2">The sequence shown here is derived from an EMBL/GenBank/DDBJ whole genome shotgun (WGS) entry which is preliminary data.</text>
</comment>
<dbReference type="PANTHER" id="PTHR47824:SF3">
    <property type="entry name" value="UBIQUITIN-LIKE DOMAIN-CONTAINING PROTEIN"/>
    <property type="match status" value="1"/>
</dbReference>
<dbReference type="EMBL" id="JBHPKH010000124">
    <property type="protein sequence ID" value="MFC1573324.1"/>
    <property type="molecule type" value="Genomic_DNA"/>
</dbReference>
<sequence>MRRLLYVVLLCCLPVSITFTASAGDSNEWEGDIPEATVVLESYPSRQATLTPDYLEVPFACIGDTFTEDKLLHLPAGVIPELGDILICFDLTGSMGGELNNVRNNAINIMNAVRAIIPDTRFGVISHMDYDDLHEGCDYSAIYGLAFIGDYPYNLDQPLTDDISAVESAINGLVLGDGMDIPEDYSRVLFETYNDAGIGWRPEAKKIVLLWGDAEPHDCAYDACIGGNATTGPDPGPDGVDNNADDLEILTVLGGMASANISLLPVYSYPTGINLWECYAALTGGQAWQINEDGTIPGGIDIADYIASIIGEEVLQIDNMALEVCTPGYESWMVSVNPTAYTDIVLDEPTDLPFTIVLTVPPGAAVGQHCFHICAIGDGAEYARQEVCITVSDATPVDQSTWGRIKNQYR</sequence>
<name>A0ABV6YMB3_UNCEI</name>
<dbReference type="Gene3D" id="3.40.50.410">
    <property type="entry name" value="von Willebrand factor, type A domain"/>
    <property type="match status" value="1"/>
</dbReference>
<dbReference type="SUPFAM" id="SSF53300">
    <property type="entry name" value="vWA-like"/>
    <property type="match status" value="1"/>
</dbReference>